<dbReference type="GeneID" id="59332686"/>
<dbReference type="RefSeq" id="XP_037157197.1">
    <property type="nucleotide sequence ID" value="XM_037295196.1"/>
</dbReference>
<protein>
    <submittedName>
        <fullName evidence="1">Uncharacterized protein</fullName>
    </submittedName>
</protein>
<proteinExistence type="predicted"/>
<evidence type="ECO:0000313" key="1">
    <source>
        <dbReference type="EMBL" id="KAF6229940.1"/>
    </source>
</evidence>
<keyword evidence="2" id="KW-1185">Reference proteome</keyword>
<reference evidence="1 2" key="1">
    <citation type="journal article" date="2020" name="Genomics">
        <title>Complete, high-quality genomes from long-read metagenomic sequencing of two wolf lichen thalli reveals enigmatic genome architecture.</title>
        <authorList>
            <person name="McKenzie S.K."/>
            <person name="Walston R.F."/>
            <person name="Allen J.L."/>
        </authorList>
    </citation>
    <scope>NUCLEOTIDE SEQUENCE [LARGE SCALE GENOMIC DNA]</scope>
    <source>
        <strain evidence="1">WasteWater1</strain>
    </source>
</reference>
<dbReference type="EMBL" id="JACCJB010000002">
    <property type="protein sequence ID" value="KAF6229940.1"/>
    <property type="molecule type" value="Genomic_DNA"/>
</dbReference>
<comment type="caution">
    <text evidence="1">The sequence shown here is derived from an EMBL/GenBank/DDBJ whole genome shotgun (WGS) entry which is preliminary data.</text>
</comment>
<organism evidence="1 2">
    <name type="scientific">Letharia lupina</name>
    <dbReference type="NCBI Taxonomy" id="560253"/>
    <lineage>
        <taxon>Eukaryota</taxon>
        <taxon>Fungi</taxon>
        <taxon>Dikarya</taxon>
        <taxon>Ascomycota</taxon>
        <taxon>Pezizomycotina</taxon>
        <taxon>Lecanoromycetes</taxon>
        <taxon>OSLEUM clade</taxon>
        <taxon>Lecanoromycetidae</taxon>
        <taxon>Lecanorales</taxon>
        <taxon>Lecanorineae</taxon>
        <taxon>Parmeliaceae</taxon>
        <taxon>Letharia</taxon>
    </lineage>
</organism>
<dbReference type="Proteomes" id="UP000593566">
    <property type="component" value="Unassembled WGS sequence"/>
</dbReference>
<dbReference type="AlphaFoldDB" id="A0A8H6FK25"/>
<evidence type="ECO:0000313" key="2">
    <source>
        <dbReference type="Proteomes" id="UP000593566"/>
    </source>
</evidence>
<sequence>MATGTAPKRLRFDLFIEHVDNTHSEPATRAANVLKAKKVEDYDKQTGQGEELGESCWHAGKMWTTSPGSLFRALSQDQNHPMFFRKSIAKTRISTAAAIPHLGKSSPIKVCRDYGCLKIQGKQWACISGLPAMGAMAI</sequence>
<accession>A0A8H6FK25</accession>
<name>A0A8H6FK25_9LECA</name>
<gene>
    <name evidence="1" type="ORF">HO133_004277</name>
</gene>